<feature type="domain" description="Mucin binding" evidence="2">
    <location>
        <begin position="505"/>
        <end position="571"/>
    </location>
</feature>
<dbReference type="Gene3D" id="2.60.40.4300">
    <property type="match status" value="1"/>
</dbReference>
<dbReference type="Gene3D" id="3.10.20.320">
    <property type="entry name" value="Putative peptidoglycan bound protein (lpxtg motif)"/>
    <property type="match status" value="2"/>
</dbReference>
<organism evidence="3 4">
    <name type="scientific">Lacticaseibacillus mingshuiensis</name>
    <dbReference type="NCBI Taxonomy" id="2799574"/>
    <lineage>
        <taxon>Bacteria</taxon>
        <taxon>Bacillati</taxon>
        <taxon>Bacillota</taxon>
        <taxon>Bacilli</taxon>
        <taxon>Lactobacillales</taxon>
        <taxon>Lactobacillaceae</taxon>
        <taxon>Lacticaseibacillus</taxon>
    </lineage>
</organism>
<dbReference type="InterPro" id="IPR011889">
    <property type="entry name" value="Liste_lipo_26"/>
</dbReference>
<dbReference type="Pfam" id="PF03382">
    <property type="entry name" value="DUF285"/>
    <property type="match status" value="3"/>
</dbReference>
<keyword evidence="1" id="KW-1133">Transmembrane helix</keyword>
<dbReference type="InterPro" id="IPR005046">
    <property type="entry name" value="DUF285"/>
</dbReference>
<name>A0ABW4CH69_9LACO</name>
<proteinExistence type="predicted"/>
<evidence type="ECO:0000313" key="4">
    <source>
        <dbReference type="Proteomes" id="UP001597196"/>
    </source>
</evidence>
<evidence type="ECO:0000256" key="1">
    <source>
        <dbReference type="SAM" id="Phobius"/>
    </source>
</evidence>
<dbReference type="EMBL" id="JBHTOC010000001">
    <property type="protein sequence ID" value="MFD1428915.1"/>
    <property type="molecule type" value="Genomic_DNA"/>
</dbReference>
<evidence type="ECO:0000313" key="3">
    <source>
        <dbReference type="EMBL" id="MFD1428915.1"/>
    </source>
</evidence>
<evidence type="ECO:0000259" key="2">
    <source>
        <dbReference type="Pfam" id="PF17965"/>
    </source>
</evidence>
<comment type="caution">
    <text evidence="3">The sequence shown here is derived from an EMBL/GenBank/DDBJ whole genome shotgun (WGS) entry which is preliminary data.</text>
</comment>
<protein>
    <submittedName>
        <fullName evidence="3">BspA family leucine-rich repeat surface protein</fullName>
    </submittedName>
</protein>
<keyword evidence="4" id="KW-1185">Reference proteome</keyword>
<keyword evidence="1" id="KW-0812">Transmembrane</keyword>
<gene>
    <name evidence="3" type="ORF">ACFQ4P_01460</name>
</gene>
<dbReference type="Gene3D" id="3.80.10.10">
    <property type="entry name" value="Ribonuclease Inhibitor"/>
    <property type="match status" value="1"/>
</dbReference>
<dbReference type="InterPro" id="IPR041558">
    <property type="entry name" value="MucBP_2"/>
</dbReference>
<dbReference type="Pfam" id="PF17965">
    <property type="entry name" value="MucBP_2"/>
    <property type="match status" value="1"/>
</dbReference>
<keyword evidence="1" id="KW-0472">Membrane</keyword>
<accession>A0ABW4CH69</accession>
<dbReference type="InterPro" id="IPR032675">
    <property type="entry name" value="LRR_dom_sf"/>
</dbReference>
<dbReference type="Proteomes" id="UP001597196">
    <property type="component" value="Unassembled WGS sequence"/>
</dbReference>
<dbReference type="NCBIfam" id="TIGR02167">
    <property type="entry name" value="Liste_lipo_26"/>
    <property type="match status" value="2"/>
</dbReference>
<reference evidence="4" key="1">
    <citation type="journal article" date="2019" name="Int. J. Syst. Evol. Microbiol.">
        <title>The Global Catalogue of Microorganisms (GCM) 10K type strain sequencing project: providing services to taxonomists for standard genome sequencing and annotation.</title>
        <authorList>
            <consortium name="The Broad Institute Genomics Platform"/>
            <consortium name="The Broad Institute Genome Sequencing Center for Infectious Disease"/>
            <person name="Wu L."/>
            <person name="Ma J."/>
        </authorList>
    </citation>
    <scope>NUCLEOTIDE SEQUENCE [LARGE SCALE GENOMIC DNA]</scope>
    <source>
        <strain evidence="4">CCM 8980</strain>
    </source>
</reference>
<feature type="transmembrane region" description="Helical" evidence="1">
    <location>
        <begin position="800"/>
        <end position="821"/>
    </location>
</feature>
<dbReference type="RefSeq" id="WP_203626020.1">
    <property type="nucleotide sequence ID" value="NZ_BOLQ01000001.1"/>
</dbReference>
<sequence>MTRHGTRYQPDPHRTQRRNFKVVKRGALALAVFGIGTALAIAMPSSAAPSAGQTVQAATTMYSGTWGTVNWTIDSDWTLHLGAGTGASYVTTNTTVNPWAAYNANIVKVAVEGKVVLPASVNTLFGVQPVSAGQTTTAWQKLTSITGLENMDTSNVTSMAYMFAGTPVQTISGLAGWDVSKVASMMFMFNKLPNLTQLDLSAWNTGNVTNSSNLFNGDTALTSVGDLSNWNMAKNTNMGYMFTSTSALRSIGSLASWNVGKVTNMQSMFYATGITDLGALDAWDVSNVTSMTFMFSATPNLIHIGDLSTWQMGNVVNPGYMFQNAAALQDIGHLDNWNVSSMITMQSMFQGSGLVDLGNLANWNTSKVTNTTAMFANMPNLTTIGNIGQWQTGQLTSAQMMFQNAAKLTSLNFNGWNTASLTAGRITNIFAGMTSLNQITFGPQFTLQPALPNATTTTHWLSVGTGTDAAPEGLIDLTTVAGTTATSAYTGVNPDTYVLTSLEATATITFVDDDGGGTIVGTPTTVSGLPGATMPYAVTVPTNYVLASGSLTGNIVLTRDDSDNVVIHLKHGISGNTTITGLPTDFTYPDNMTKNTIYREFTRTITVTAPDGTITTTTQLITYFCYVRYDLVTHAIVKNSDSYWHVSAGIDATGNLIAGGAHPTGDGSNDGSWPAFTPPAIPGYKVVGSDGSTSAPQKTVNAKTGASTTLAYHYEALPGTATITYIDENGDPVGNPVTVNGLVGTAVSYTPVLPAGYDFVNAGDAAAKSIIISADTSDNLTIRIEKWVSQFPATGSSSRLVMQGISVAVLGVGAVGLALGARRKRHDAK</sequence>